<dbReference type="AlphaFoldDB" id="A0A401SF48"/>
<protein>
    <submittedName>
        <fullName evidence="2">Uncharacterized protein</fullName>
    </submittedName>
</protein>
<organism evidence="2 3">
    <name type="scientific">Chiloscyllium punctatum</name>
    <name type="common">Brownbanded bambooshark</name>
    <name type="synonym">Hemiscyllium punctatum</name>
    <dbReference type="NCBI Taxonomy" id="137246"/>
    <lineage>
        <taxon>Eukaryota</taxon>
        <taxon>Metazoa</taxon>
        <taxon>Chordata</taxon>
        <taxon>Craniata</taxon>
        <taxon>Vertebrata</taxon>
        <taxon>Chondrichthyes</taxon>
        <taxon>Elasmobranchii</taxon>
        <taxon>Galeomorphii</taxon>
        <taxon>Galeoidea</taxon>
        <taxon>Orectolobiformes</taxon>
        <taxon>Hemiscylliidae</taxon>
        <taxon>Chiloscyllium</taxon>
    </lineage>
</organism>
<evidence type="ECO:0000256" key="1">
    <source>
        <dbReference type="SAM" id="MobiDB-lite"/>
    </source>
</evidence>
<name>A0A401SF48_CHIPU</name>
<feature type="compositionally biased region" description="Basic residues" evidence="1">
    <location>
        <begin position="39"/>
        <end position="51"/>
    </location>
</feature>
<reference evidence="2 3" key="1">
    <citation type="journal article" date="2018" name="Nat. Ecol. Evol.">
        <title>Shark genomes provide insights into elasmobranch evolution and the origin of vertebrates.</title>
        <authorList>
            <person name="Hara Y"/>
            <person name="Yamaguchi K"/>
            <person name="Onimaru K"/>
            <person name="Kadota M"/>
            <person name="Koyanagi M"/>
            <person name="Keeley SD"/>
            <person name="Tatsumi K"/>
            <person name="Tanaka K"/>
            <person name="Motone F"/>
            <person name="Kageyama Y"/>
            <person name="Nozu R"/>
            <person name="Adachi N"/>
            <person name="Nishimura O"/>
            <person name="Nakagawa R"/>
            <person name="Tanegashima C"/>
            <person name="Kiyatake I"/>
            <person name="Matsumoto R"/>
            <person name="Murakumo K"/>
            <person name="Nishida K"/>
            <person name="Terakita A"/>
            <person name="Kuratani S"/>
            <person name="Sato K"/>
            <person name="Hyodo S Kuraku.S."/>
        </authorList>
    </citation>
    <scope>NUCLEOTIDE SEQUENCE [LARGE SCALE GENOMIC DNA]</scope>
</reference>
<gene>
    <name evidence="2" type="ORF">chiPu_0007405</name>
</gene>
<comment type="caution">
    <text evidence="2">The sequence shown here is derived from an EMBL/GenBank/DDBJ whole genome shotgun (WGS) entry which is preliminary data.</text>
</comment>
<evidence type="ECO:0000313" key="2">
    <source>
        <dbReference type="EMBL" id="GCC28970.1"/>
    </source>
</evidence>
<accession>A0A401SF48</accession>
<feature type="compositionally biased region" description="Low complexity" evidence="1">
    <location>
        <begin position="52"/>
        <end position="65"/>
    </location>
</feature>
<proteinExistence type="predicted"/>
<feature type="region of interest" description="Disordered" evidence="1">
    <location>
        <begin position="26"/>
        <end position="82"/>
    </location>
</feature>
<dbReference type="Proteomes" id="UP000287033">
    <property type="component" value="Unassembled WGS sequence"/>
</dbReference>
<evidence type="ECO:0000313" key="3">
    <source>
        <dbReference type="Proteomes" id="UP000287033"/>
    </source>
</evidence>
<sequence length="108" mass="11939">MSPVLIREPAQSLFVQDSFLQSKEQQEAERQLTRETCQSKRHVRSKQRQVRSARGGASRCGAARASARRSPHLGTQPAAPASSDFWASQFSSYLKPFTESEGGLDATE</sequence>
<dbReference type="EMBL" id="BEZZ01000227">
    <property type="protein sequence ID" value="GCC28970.1"/>
    <property type="molecule type" value="Genomic_DNA"/>
</dbReference>
<keyword evidence="3" id="KW-1185">Reference proteome</keyword>